<sequence>MAGLYEGGNEPTGSLKANKYDDINDSDYNEDGVDKIAMVQYHSHDCNADFYDHSGDEHERQDKEHDQDRDEHCHHGDGNNTMETNASIVAMNGDYGHYCDDYNHLETIMIMEKLWLLWRLQPPGDNYGHHDDDDYDYHGDDDHHGHGYGHRGDDYGHHGDDYDHHGHGLPWRRLATTGHHGDDYDHRGDDYGHHGDDYGHHDDYDHHGHD</sequence>
<evidence type="ECO:0000256" key="1">
    <source>
        <dbReference type="SAM" id="MobiDB-lite"/>
    </source>
</evidence>
<evidence type="ECO:0000313" key="2">
    <source>
        <dbReference type="EMBL" id="KAJ4450112.1"/>
    </source>
</evidence>
<dbReference type="Proteomes" id="UP001148838">
    <property type="component" value="Unassembled WGS sequence"/>
</dbReference>
<organism evidence="2 3">
    <name type="scientific">Periplaneta americana</name>
    <name type="common">American cockroach</name>
    <name type="synonym">Blatta americana</name>
    <dbReference type="NCBI Taxonomy" id="6978"/>
    <lineage>
        <taxon>Eukaryota</taxon>
        <taxon>Metazoa</taxon>
        <taxon>Ecdysozoa</taxon>
        <taxon>Arthropoda</taxon>
        <taxon>Hexapoda</taxon>
        <taxon>Insecta</taxon>
        <taxon>Pterygota</taxon>
        <taxon>Neoptera</taxon>
        <taxon>Polyneoptera</taxon>
        <taxon>Dictyoptera</taxon>
        <taxon>Blattodea</taxon>
        <taxon>Blattoidea</taxon>
        <taxon>Blattidae</taxon>
        <taxon>Blattinae</taxon>
        <taxon>Periplaneta</taxon>
    </lineage>
</organism>
<accession>A0ABQ8TVJ5</accession>
<dbReference type="EMBL" id="JAJSOF020000003">
    <property type="protein sequence ID" value="KAJ4450112.1"/>
    <property type="molecule type" value="Genomic_DNA"/>
</dbReference>
<name>A0ABQ8TVJ5_PERAM</name>
<gene>
    <name evidence="2" type="ORF">ANN_01519</name>
</gene>
<keyword evidence="3" id="KW-1185">Reference proteome</keyword>
<reference evidence="2 3" key="1">
    <citation type="journal article" date="2022" name="Allergy">
        <title>Genome assembly and annotation of Periplaneta americana reveal a comprehensive cockroach allergen profile.</title>
        <authorList>
            <person name="Wang L."/>
            <person name="Xiong Q."/>
            <person name="Saelim N."/>
            <person name="Wang L."/>
            <person name="Nong W."/>
            <person name="Wan A.T."/>
            <person name="Shi M."/>
            <person name="Liu X."/>
            <person name="Cao Q."/>
            <person name="Hui J.H.L."/>
            <person name="Sookrung N."/>
            <person name="Leung T.F."/>
            <person name="Tungtrongchitr A."/>
            <person name="Tsui S.K.W."/>
        </authorList>
    </citation>
    <scope>NUCLEOTIDE SEQUENCE [LARGE SCALE GENOMIC DNA]</scope>
    <source>
        <strain evidence="2">PWHHKU_190912</strain>
    </source>
</reference>
<evidence type="ECO:0000313" key="3">
    <source>
        <dbReference type="Proteomes" id="UP001148838"/>
    </source>
</evidence>
<proteinExistence type="predicted"/>
<feature type="region of interest" description="Disordered" evidence="1">
    <location>
        <begin position="1"/>
        <end position="22"/>
    </location>
</feature>
<feature type="compositionally biased region" description="Basic and acidic residues" evidence="1">
    <location>
        <begin position="49"/>
        <end position="77"/>
    </location>
</feature>
<protein>
    <submittedName>
        <fullName evidence="2">Uncharacterized protein</fullName>
    </submittedName>
</protein>
<feature type="region of interest" description="Disordered" evidence="1">
    <location>
        <begin position="49"/>
        <end position="81"/>
    </location>
</feature>
<comment type="caution">
    <text evidence="2">The sequence shown here is derived from an EMBL/GenBank/DDBJ whole genome shotgun (WGS) entry which is preliminary data.</text>
</comment>